<feature type="transmembrane region" description="Helical" evidence="1">
    <location>
        <begin position="79"/>
        <end position="100"/>
    </location>
</feature>
<feature type="transmembrane region" description="Helical" evidence="1">
    <location>
        <begin position="112"/>
        <end position="137"/>
    </location>
</feature>
<dbReference type="AlphaFoldDB" id="A0A9X1YSE8"/>
<keyword evidence="1" id="KW-0472">Membrane</keyword>
<gene>
    <name evidence="2" type="ORF">LPC04_21530</name>
</gene>
<proteinExistence type="predicted"/>
<keyword evidence="3" id="KW-1185">Reference proteome</keyword>
<protein>
    <submittedName>
        <fullName evidence="2">Uncharacterized protein</fullName>
    </submittedName>
</protein>
<comment type="caution">
    <text evidence="2">The sequence shown here is derived from an EMBL/GenBank/DDBJ whole genome shotgun (WGS) entry which is preliminary data.</text>
</comment>
<dbReference type="EMBL" id="JAJLJH010000008">
    <property type="protein sequence ID" value="MCK9688296.1"/>
    <property type="molecule type" value="Genomic_DNA"/>
</dbReference>
<organism evidence="2 3">
    <name type="scientific">Scleromatobacter humisilvae</name>
    <dbReference type="NCBI Taxonomy" id="2897159"/>
    <lineage>
        <taxon>Bacteria</taxon>
        <taxon>Pseudomonadati</taxon>
        <taxon>Pseudomonadota</taxon>
        <taxon>Betaproteobacteria</taxon>
        <taxon>Burkholderiales</taxon>
        <taxon>Sphaerotilaceae</taxon>
        <taxon>Scleromatobacter</taxon>
    </lineage>
</organism>
<evidence type="ECO:0000256" key="1">
    <source>
        <dbReference type="SAM" id="Phobius"/>
    </source>
</evidence>
<dbReference type="Proteomes" id="UP001139353">
    <property type="component" value="Unassembled WGS sequence"/>
</dbReference>
<reference evidence="2" key="1">
    <citation type="submission" date="2021-11" db="EMBL/GenBank/DDBJ databases">
        <title>BS-T2-15 a new species belonging to the Comamonadaceae family isolated from the soil of a French oak forest.</title>
        <authorList>
            <person name="Mieszkin S."/>
            <person name="Alain K."/>
        </authorList>
    </citation>
    <scope>NUCLEOTIDE SEQUENCE</scope>
    <source>
        <strain evidence="2">BS-T2-15</strain>
    </source>
</reference>
<keyword evidence="1" id="KW-1133">Transmembrane helix</keyword>
<feature type="transmembrane region" description="Helical" evidence="1">
    <location>
        <begin position="6"/>
        <end position="27"/>
    </location>
</feature>
<sequence length="140" mass="14062">MLVSAKDVLLALLIGAEVFAIAALWPLSEWAAVARRRTGLVVALLVIAACVGLTTLGFLPVSVDLIGGRQALGRAIGWLPLPLFIGLPNAVCVASAQSLARAGASARHARATALVVAVLALGIEPFATLAAGCGLAGTCV</sequence>
<accession>A0A9X1YSE8</accession>
<evidence type="ECO:0000313" key="3">
    <source>
        <dbReference type="Proteomes" id="UP001139353"/>
    </source>
</evidence>
<feature type="transmembrane region" description="Helical" evidence="1">
    <location>
        <begin position="39"/>
        <end position="59"/>
    </location>
</feature>
<evidence type="ECO:0000313" key="2">
    <source>
        <dbReference type="EMBL" id="MCK9688296.1"/>
    </source>
</evidence>
<keyword evidence="1" id="KW-0812">Transmembrane</keyword>
<name>A0A9X1YSE8_9BURK</name>
<dbReference type="RefSeq" id="WP_275684343.1">
    <property type="nucleotide sequence ID" value="NZ_JAJLJH010000008.1"/>
</dbReference>